<sequence>MATYLEKNGACYERKTNLQVHPEDRISIFDHVNIVPMTKRSNVNETTWQNVISNNRSLIVVEKMYLVSPCTGAKFLQNTNDICHVIGMMYEKLLKDFNADLSNQQQHFSSIYKLHAAALRNHYIRIRFTNKLAVYGMRMWHISLLIDYKSERNIQVHRPYWNIRPDVPRSEQRDNAFKYR</sequence>
<dbReference type="Proteomes" id="UP000233469">
    <property type="component" value="Unassembled WGS sequence"/>
</dbReference>
<dbReference type="EMBL" id="LLXL01002321">
    <property type="protein sequence ID" value="PKK61154.1"/>
    <property type="molecule type" value="Genomic_DNA"/>
</dbReference>
<reference evidence="1 2" key="1">
    <citation type="submission" date="2016-04" db="EMBL/GenBank/DDBJ databases">
        <title>Genome analyses suggest a sexual origin of heterokaryosis in a supposedly ancient asexual fungus.</title>
        <authorList>
            <person name="Ropars J."/>
            <person name="Sedzielewska K."/>
            <person name="Noel J."/>
            <person name="Charron P."/>
            <person name="Farinelli L."/>
            <person name="Marton T."/>
            <person name="Kruger M."/>
            <person name="Pelin A."/>
            <person name="Brachmann A."/>
            <person name="Corradi N."/>
        </authorList>
    </citation>
    <scope>NUCLEOTIDE SEQUENCE [LARGE SCALE GENOMIC DNA]</scope>
    <source>
        <strain evidence="1 2">C2</strain>
    </source>
</reference>
<protein>
    <submittedName>
        <fullName evidence="1">Uncharacterized protein</fullName>
    </submittedName>
</protein>
<accession>A0A2N1MHQ1</accession>
<evidence type="ECO:0000313" key="1">
    <source>
        <dbReference type="EMBL" id="PKK61154.1"/>
    </source>
</evidence>
<dbReference type="VEuPathDB" id="FungiDB:FUN_022332"/>
<proteinExistence type="predicted"/>
<dbReference type="VEuPathDB" id="FungiDB:RhiirA1_458513"/>
<name>A0A2N1MHQ1_9GLOM</name>
<reference evidence="1 2" key="2">
    <citation type="submission" date="2017-10" db="EMBL/GenBank/DDBJ databases">
        <title>Extensive intraspecific genome diversity in a model arbuscular mycorrhizal fungus.</title>
        <authorList>
            <person name="Chen E.C.H."/>
            <person name="Morin E."/>
            <person name="Baudet D."/>
            <person name="Noel J."/>
            <person name="Ndikumana S."/>
            <person name="Charron P."/>
            <person name="St-Onge C."/>
            <person name="Giorgi J."/>
            <person name="Grigoriev I.V."/>
            <person name="Roux C."/>
            <person name="Martin F.M."/>
            <person name="Corradi N."/>
        </authorList>
    </citation>
    <scope>NUCLEOTIDE SEQUENCE [LARGE SCALE GENOMIC DNA]</scope>
    <source>
        <strain evidence="1 2">C2</strain>
    </source>
</reference>
<dbReference type="AlphaFoldDB" id="A0A2N1MHQ1"/>
<evidence type="ECO:0000313" key="2">
    <source>
        <dbReference type="Proteomes" id="UP000233469"/>
    </source>
</evidence>
<organism evidence="1 2">
    <name type="scientific">Rhizophagus irregularis</name>
    <dbReference type="NCBI Taxonomy" id="588596"/>
    <lineage>
        <taxon>Eukaryota</taxon>
        <taxon>Fungi</taxon>
        <taxon>Fungi incertae sedis</taxon>
        <taxon>Mucoromycota</taxon>
        <taxon>Glomeromycotina</taxon>
        <taxon>Glomeromycetes</taxon>
        <taxon>Glomerales</taxon>
        <taxon>Glomeraceae</taxon>
        <taxon>Rhizophagus</taxon>
    </lineage>
</organism>
<dbReference type="VEuPathDB" id="FungiDB:RhiirFUN_002936"/>
<comment type="caution">
    <text evidence="1">The sequence shown here is derived from an EMBL/GenBank/DDBJ whole genome shotgun (WGS) entry which is preliminary data.</text>
</comment>
<gene>
    <name evidence="1" type="ORF">RhiirC2_856428</name>
</gene>